<dbReference type="EMBL" id="MK552327">
    <property type="protein sequence ID" value="QBJ02817.1"/>
    <property type="molecule type" value="Genomic_DNA"/>
</dbReference>
<evidence type="ECO:0000313" key="1">
    <source>
        <dbReference type="EMBL" id="QBJ02817.1"/>
    </source>
</evidence>
<reference evidence="1 2" key="1">
    <citation type="submission" date="2019-02" db="EMBL/GenBank/DDBJ databases">
        <authorList>
            <person name="Frampton R.A."/>
            <person name="Wojtus J.K."/>
            <person name="Fineran P.C."/>
            <person name="Hendrickson H.L."/>
        </authorList>
    </citation>
    <scope>NUCLEOTIDE SEQUENCE [LARGE SCALE GENOMIC DNA]</scope>
</reference>
<evidence type="ECO:0000313" key="2">
    <source>
        <dbReference type="Proteomes" id="UP000294134"/>
    </source>
</evidence>
<proteinExistence type="predicted"/>
<accession>A0A481W6H9</accession>
<name>A0A481W6H9_9CAUD</name>
<keyword evidence="2" id="KW-1185">Reference proteome</keyword>
<organism evidence="1 2">
    <name type="scientific">Pseudomonas phage Psa21</name>
    <dbReference type="NCBI Taxonomy" id="2530023"/>
    <lineage>
        <taxon>Viruses</taxon>
        <taxon>Duplodnaviria</taxon>
        <taxon>Heunggongvirae</taxon>
        <taxon>Uroviricota</taxon>
        <taxon>Caudoviricetes</taxon>
        <taxon>Chimalliviridae</taxon>
        <taxon>Tepukevirus</taxon>
        <taxon>Tepukevirus Psa21</taxon>
    </lineage>
</organism>
<gene>
    <name evidence="1" type="ORF">PSA21_291</name>
</gene>
<sequence>MKQVVLIPVLDTGTNEQRKLFTDGTQIDAVHNCELLNAYLERFTDYFVVCDAIIPGVYQRTIYFKGPTASIQIGSLMVDLKTGLYTLKLSDPMARPAGLDIHLTVNTIPKESECRSKYPSEQCHSMKAVA</sequence>
<protein>
    <submittedName>
        <fullName evidence="1">Uncharacterized protein</fullName>
    </submittedName>
</protein>
<dbReference type="Proteomes" id="UP000294134">
    <property type="component" value="Segment"/>
</dbReference>